<dbReference type="EMBL" id="JADIMB010000120">
    <property type="protein sequence ID" value="MBO8471749.1"/>
    <property type="molecule type" value="Genomic_DNA"/>
</dbReference>
<keyword evidence="4" id="KW-0812">Transmembrane</keyword>
<evidence type="ECO:0000256" key="7">
    <source>
        <dbReference type="ARBA" id="ARBA00023136"/>
    </source>
</evidence>
<feature type="chain" id="PRO_5039460409" evidence="11">
    <location>
        <begin position="24"/>
        <end position="943"/>
    </location>
</feature>
<dbReference type="SUPFAM" id="SSF56935">
    <property type="entry name" value="Porins"/>
    <property type="match status" value="1"/>
</dbReference>
<sequence length="943" mass="104422">MDFTIKYLILTLILLSSTYIANADSGGTSVSGQVTDSNTKEKIYGAAVNILDSGIWAMTDADGKFVFTDLQPGNYTIVFSCLGYADKSISVEVGGKDVYLDIRMDLNTLALDEVTVTAQRKKDGLNTNLSFGSTALEHLQISSITDVSALLPGGKTVNPDLTVNNVLSLRDGGSSQGNAAFGTALEVDGVRIGNNASFGEPGGTDTRSISTENIESIEVITGVPSAEYGDMNSGLVRIHTKKGRTPLSITMAVNPRTWQVSASKGIGLEKERGFLNISGEWVRATQKLSSPYTSYTRRGFSLSYSNTFTNVLRFEAGFTGNIGGMNSENDPDAYTGAYEKVRDNVFRANTSLTWQLDRRWITSLKFDASVNLNDNLSREHSFNSSASAQPSVHSTQQGYYLAESLPLSYFSDRIVDSKELDFAASLKYGWIRKIGNMKSSLKAGVQWKANGNAGKGEYYLDQDLAATGYRPRPYNEYPYMHNVAAYVEENFTLPAGETELQISAGVRMENLFVKGTQYRSVNSFSPRFNARWDISKAFAVRGGWGISEKLPSFYILYPDQEYRDILSFSASYGDNTAYVYYTQPYSLLYNPELRWQRNSNAELGIETSFLGTSVSLVGYYGKTSDPYKFSNTYTPFSYSTYELPEGFTMPSDPEIHVDSQSGQVSITDGEGNPVQMEKSVTDRSFFESKMADNGKDVRRAGAELIIDFPEIRPVRTQFRIDASYAWTYYVDNSLSWFYRTGWSHTSLQDRSYQYVGLYANGGNTSSTSNGKETHSLDANITAITHIPQARIIITCRLEMSLLKMSRNLSMYNGEEYAYNVSEDNTDPTGGSIYEGDSYTAVRPVAYMDLDGDIHEFTDANARNPEFSNLIIKSGNAYTFAQDGYGPYFSANISVTKEIGDHVSISFFANNFTNSRKYVVSKATGISAIFTPSFYYGLTCKLKF</sequence>
<dbReference type="PANTHER" id="PTHR30069:SF29">
    <property type="entry name" value="HEMOGLOBIN AND HEMOGLOBIN-HAPTOGLOBIN-BINDING PROTEIN 1-RELATED"/>
    <property type="match status" value="1"/>
</dbReference>
<dbReference type="Proteomes" id="UP000823603">
    <property type="component" value="Unassembled WGS sequence"/>
</dbReference>
<comment type="similarity">
    <text evidence="10">Belongs to the TonB-dependent receptor family.</text>
</comment>
<dbReference type="GO" id="GO:0044718">
    <property type="term" value="P:siderophore transmembrane transport"/>
    <property type="evidence" value="ECO:0007669"/>
    <property type="project" value="TreeGrafter"/>
</dbReference>
<dbReference type="Gene3D" id="2.40.170.20">
    <property type="entry name" value="TonB-dependent receptor, beta-barrel domain"/>
    <property type="match status" value="1"/>
</dbReference>
<dbReference type="PANTHER" id="PTHR30069">
    <property type="entry name" value="TONB-DEPENDENT OUTER MEMBRANE RECEPTOR"/>
    <property type="match status" value="1"/>
</dbReference>
<evidence type="ECO:0000256" key="9">
    <source>
        <dbReference type="ARBA" id="ARBA00023237"/>
    </source>
</evidence>
<evidence type="ECO:0000259" key="12">
    <source>
        <dbReference type="PROSITE" id="PS50866"/>
    </source>
</evidence>
<comment type="caution">
    <text evidence="13">The sequence shown here is derived from an EMBL/GenBank/DDBJ whole genome shotgun (WGS) entry which is preliminary data.</text>
</comment>
<keyword evidence="5 11" id="KW-0732">Signal</keyword>
<accession>A0A9D9IFI7</accession>
<keyword evidence="3" id="KW-1134">Transmembrane beta strand</keyword>
<keyword evidence="7 10" id="KW-0472">Membrane</keyword>
<reference evidence="13" key="1">
    <citation type="submission" date="2020-10" db="EMBL/GenBank/DDBJ databases">
        <authorList>
            <person name="Gilroy R."/>
        </authorList>
    </citation>
    <scope>NUCLEOTIDE SEQUENCE</scope>
    <source>
        <strain evidence="13">B2-22910</strain>
    </source>
</reference>
<gene>
    <name evidence="13" type="ORF">IAB82_08155</name>
</gene>
<dbReference type="Pfam" id="PF00593">
    <property type="entry name" value="TonB_dep_Rec_b-barrel"/>
    <property type="match status" value="1"/>
</dbReference>
<evidence type="ECO:0000256" key="11">
    <source>
        <dbReference type="SAM" id="SignalP"/>
    </source>
</evidence>
<dbReference type="SUPFAM" id="SSF49464">
    <property type="entry name" value="Carboxypeptidase regulatory domain-like"/>
    <property type="match status" value="1"/>
</dbReference>
<dbReference type="Pfam" id="PF13715">
    <property type="entry name" value="CarbopepD_reg_2"/>
    <property type="match status" value="1"/>
</dbReference>
<evidence type="ECO:0000256" key="6">
    <source>
        <dbReference type="ARBA" id="ARBA00023077"/>
    </source>
</evidence>
<evidence type="ECO:0000313" key="13">
    <source>
        <dbReference type="EMBL" id="MBO8471749.1"/>
    </source>
</evidence>
<dbReference type="GO" id="GO:0015344">
    <property type="term" value="F:siderophore uptake transmembrane transporter activity"/>
    <property type="evidence" value="ECO:0007669"/>
    <property type="project" value="TreeGrafter"/>
</dbReference>
<evidence type="ECO:0000256" key="2">
    <source>
        <dbReference type="ARBA" id="ARBA00022448"/>
    </source>
</evidence>
<dbReference type="InterPro" id="IPR036942">
    <property type="entry name" value="Beta-barrel_TonB_sf"/>
</dbReference>
<dbReference type="InterPro" id="IPR008969">
    <property type="entry name" value="CarboxyPept-like_regulatory"/>
</dbReference>
<dbReference type="PROSITE" id="PS50866">
    <property type="entry name" value="GOLD"/>
    <property type="match status" value="1"/>
</dbReference>
<protein>
    <submittedName>
        <fullName evidence="13">TonB-dependent receptor</fullName>
    </submittedName>
</protein>
<dbReference type="Gene3D" id="2.60.40.1120">
    <property type="entry name" value="Carboxypeptidase-like, regulatory domain"/>
    <property type="match status" value="1"/>
</dbReference>
<evidence type="ECO:0000256" key="4">
    <source>
        <dbReference type="ARBA" id="ARBA00022692"/>
    </source>
</evidence>
<keyword evidence="8 13" id="KW-0675">Receptor</keyword>
<dbReference type="AlphaFoldDB" id="A0A9D9IFI7"/>
<keyword evidence="2" id="KW-0813">Transport</keyword>
<evidence type="ECO:0000256" key="1">
    <source>
        <dbReference type="ARBA" id="ARBA00004571"/>
    </source>
</evidence>
<dbReference type="InterPro" id="IPR012910">
    <property type="entry name" value="Plug_dom"/>
</dbReference>
<dbReference type="Pfam" id="PF07715">
    <property type="entry name" value="Plug"/>
    <property type="match status" value="1"/>
</dbReference>
<evidence type="ECO:0000256" key="8">
    <source>
        <dbReference type="ARBA" id="ARBA00023170"/>
    </source>
</evidence>
<dbReference type="GO" id="GO:0009279">
    <property type="term" value="C:cell outer membrane"/>
    <property type="evidence" value="ECO:0007669"/>
    <property type="project" value="UniProtKB-SubCell"/>
</dbReference>
<evidence type="ECO:0000256" key="10">
    <source>
        <dbReference type="RuleBase" id="RU003357"/>
    </source>
</evidence>
<feature type="signal peptide" evidence="11">
    <location>
        <begin position="1"/>
        <end position="23"/>
    </location>
</feature>
<proteinExistence type="inferred from homology"/>
<dbReference type="InterPro" id="IPR037066">
    <property type="entry name" value="Plug_dom_sf"/>
</dbReference>
<dbReference type="InterPro" id="IPR000531">
    <property type="entry name" value="Beta-barrel_TonB"/>
</dbReference>
<comment type="subcellular location">
    <subcellularLocation>
        <location evidence="1">Cell outer membrane</location>
        <topology evidence="1">Multi-pass membrane protein</topology>
    </subcellularLocation>
</comment>
<keyword evidence="6 10" id="KW-0798">TonB box</keyword>
<reference evidence="13" key="2">
    <citation type="journal article" date="2021" name="PeerJ">
        <title>Extensive microbial diversity within the chicken gut microbiome revealed by metagenomics and culture.</title>
        <authorList>
            <person name="Gilroy R."/>
            <person name="Ravi A."/>
            <person name="Getino M."/>
            <person name="Pursley I."/>
            <person name="Horton D.L."/>
            <person name="Alikhan N.F."/>
            <person name="Baker D."/>
            <person name="Gharbi K."/>
            <person name="Hall N."/>
            <person name="Watson M."/>
            <person name="Adriaenssens E.M."/>
            <person name="Foster-Nyarko E."/>
            <person name="Jarju S."/>
            <person name="Secka A."/>
            <person name="Antonio M."/>
            <person name="Oren A."/>
            <person name="Chaudhuri R.R."/>
            <person name="La Ragione R."/>
            <person name="Hildebrand F."/>
            <person name="Pallen M.J."/>
        </authorList>
    </citation>
    <scope>NUCLEOTIDE SEQUENCE</scope>
    <source>
        <strain evidence="13">B2-22910</strain>
    </source>
</reference>
<feature type="domain" description="GOLD" evidence="12">
    <location>
        <begin position="1"/>
        <end position="104"/>
    </location>
</feature>
<evidence type="ECO:0000256" key="3">
    <source>
        <dbReference type="ARBA" id="ARBA00022452"/>
    </source>
</evidence>
<dbReference type="InterPro" id="IPR009038">
    <property type="entry name" value="GOLD_dom"/>
</dbReference>
<name>A0A9D9IFI7_9BACT</name>
<evidence type="ECO:0000313" key="14">
    <source>
        <dbReference type="Proteomes" id="UP000823603"/>
    </source>
</evidence>
<keyword evidence="9" id="KW-0998">Cell outer membrane</keyword>
<evidence type="ECO:0000256" key="5">
    <source>
        <dbReference type="ARBA" id="ARBA00022729"/>
    </source>
</evidence>
<organism evidence="13 14">
    <name type="scientific">Candidatus Cryptobacteroides faecavium</name>
    <dbReference type="NCBI Taxonomy" id="2840762"/>
    <lineage>
        <taxon>Bacteria</taxon>
        <taxon>Pseudomonadati</taxon>
        <taxon>Bacteroidota</taxon>
        <taxon>Bacteroidia</taxon>
        <taxon>Bacteroidales</taxon>
        <taxon>Candidatus Cryptobacteroides</taxon>
    </lineage>
</organism>
<dbReference type="Gene3D" id="2.170.130.10">
    <property type="entry name" value="TonB-dependent receptor, plug domain"/>
    <property type="match status" value="1"/>
</dbReference>
<dbReference type="InterPro" id="IPR039426">
    <property type="entry name" value="TonB-dep_rcpt-like"/>
</dbReference>